<evidence type="ECO:0000256" key="2">
    <source>
        <dbReference type="ARBA" id="ARBA00022884"/>
    </source>
</evidence>
<dbReference type="InterPro" id="IPR051270">
    <property type="entry name" value="Tyrosine-tRNA_ligase_regulator"/>
</dbReference>
<dbReference type="InterPro" id="IPR002547">
    <property type="entry name" value="tRNA-bd_dom"/>
</dbReference>
<dbReference type="FunFam" id="2.40.50.140:FF:000225">
    <property type="entry name" value="tyrosine--tRNA ligase, cytoplasmic"/>
    <property type="match status" value="1"/>
</dbReference>
<evidence type="ECO:0000256" key="3">
    <source>
        <dbReference type="PROSITE-ProRule" id="PRU00209"/>
    </source>
</evidence>
<protein>
    <submittedName>
        <fullName evidence="5">Predicted protein</fullName>
    </submittedName>
</protein>
<dbReference type="PANTHER" id="PTHR11586:SF47">
    <property type="entry name" value="NUCLEIC ACID-BINDING, OB-FOLD-LIKE PROTEIN"/>
    <property type="match status" value="1"/>
</dbReference>
<dbReference type="STRING" id="564608.C1MN02"/>
<dbReference type="SUPFAM" id="SSF50249">
    <property type="entry name" value="Nucleic acid-binding proteins"/>
    <property type="match status" value="1"/>
</dbReference>
<dbReference type="GeneID" id="9682455"/>
<evidence type="ECO:0000259" key="4">
    <source>
        <dbReference type="PROSITE" id="PS50886"/>
    </source>
</evidence>
<dbReference type="GO" id="GO:0000049">
    <property type="term" value="F:tRNA binding"/>
    <property type="evidence" value="ECO:0007669"/>
    <property type="project" value="UniProtKB-UniRule"/>
</dbReference>
<dbReference type="eggNOG" id="KOG2241">
    <property type="taxonomic scope" value="Eukaryota"/>
</dbReference>
<dbReference type="InterPro" id="IPR012340">
    <property type="entry name" value="NA-bd_OB-fold"/>
</dbReference>
<organism evidence="6">
    <name type="scientific">Micromonas pusilla (strain CCMP1545)</name>
    <name type="common">Picoplanktonic green alga</name>
    <dbReference type="NCBI Taxonomy" id="564608"/>
    <lineage>
        <taxon>Eukaryota</taxon>
        <taxon>Viridiplantae</taxon>
        <taxon>Chlorophyta</taxon>
        <taxon>Mamiellophyceae</taxon>
        <taxon>Mamiellales</taxon>
        <taxon>Mamiellaceae</taxon>
        <taxon>Micromonas</taxon>
    </lineage>
</organism>
<dbReference type="Proteomes" id="UP000001876">
    <property type="component" value="Unassembled WGS sequence"/>
</dbReference>
<name>C1MN02_MICPC</name>
<sequence length="179" mass="19029">MAEEVVDAPDGVEQLVDLRVGRVLTATKHEDADKLYVETVDVGEAEPRTICSGLVPYMSAEDIEGKTVVVLANLKSRNMQGVPSHGMLLAASDASHEKVELLLAPDDAVPGERVSFGDVAAADMAEAHTENQMKKKKTWEKVQPGLRTTDDCVASYKDMPMMTSAGPVTCGSIKGGSIG</sequence>
<dbReference type="KEGG" id="mpp:MICPUCDRAFT_15197"/>
<proteinExistence type="predicted"/>
<evidence type="ECO:0000313" key="5">
    <source>
        <dbReference type="EMBL" id="EEH58661.1"/>
    </source>
</evidence>
<dbReference type="Pfam" id="PF01588">
    <property type="entry name" value="tRNA_bind"/>
    <property type="match status" value="1"/>
</dbReference>
<dbReference type="PROSITE" id="PS50886">
    <property type="entry name" value="TRBD"/>
    <property type="match status" value="1"/>
</dbReference>
<dbReference type="RefSeq" id="XP_003057016.1">
    <property type="nucleotide sequence ID" value="XM_003056970.1"/>
</dbReference>
<reference evidence="5 6" key="1">
    <citation type="journal article" date="2009" name="Science">
        <title>Green evolution and dynamic adaptations revealed by genomes of the marine picoeukaryotes Micromonas.</title>
        <authorList>
            <person name="Worden A.Z."/>
            <person name="Lee J.H."/>
            <person name="Mock T."/>
            <person name="Rouze P."/>
            <person name="Simmons M.P."/>
            <person name="Aerts A.L."/>
            <person name="Allen A.E."/>
            <person name="Cuvelier M.L."/>
            <person name="Derelle E."/>
            <person name="Everett M.V."/>
            <person name="Foulon E."/>
            <person name="Grimwood J."/>
            <person name="Gundlach H."/>
            <person name="Henrissat B."/>
            <person name="Napoli C."/>
            <person name="McDonald S.M."/>
            <person name="Parker M.S."/>
            <person name="Rombauts S."/>
            <person name="Salamov A."/>
            <person name="Von Dassow P."/>
            <person name="Badger J.H."/>
            <person name="Coutinho P.M."/>
            <person name="Demir E."/>
            <person name="Dubchak I."/>
            <person name="Gentemann C."/>
            <person name="Eikrem W."/>
            <person name="Gready J.E."/>
            <person name="John U."/>
            <person name="Lanier W."/>
            <person name="Lindquist E.A."/>
            <person name="Lucas S."/>
            <person name="Mayer K.F."/>
            <person name="Moreau H."/>
            <person name="Not F."/>
            <person name="Otillar R."/>
            <person name="Panaud O."/>
            <person name="Pangilinan J."/>
            <person name="Paulsen I."/>
            <person name="Piegu B."/>
            <person name="Poliakov A."/>
            <person name="Robbens S."/>
            <person name="Schmutz J."/>
            <person name="Toulza E."/>
            <person name="Wyss T."/>
            <person name="Zelensky A."/>
            <person name="Zhou K."/>
            <person name="Armbrust E.V."/>
            <person name="Bhattacharya D."/>
            <person name="Goodenough U.W."/>
            <person name="Van de Peer Y."/>
            <person name="Grigoriev I.V."/>
        </authorList>
    </citation>
    <scope>NUCLEOTIDE SEQUENCE [LARGE SCALE GENOMIC DNA]</scope>
    <source>
        <strain evidence="5 6">CCMP1545</strain>
    </source>
</reference>
<keyword evidence="2 3" id="KW-0694">RNA-binding</keyword>
<feature type="domain" description="TRNA-binding" evidence="4">
    <location>
        <begin position="12"/>
        <end position="115"/>
    </location>
</feature>
<evidence type="ECO:0000313" key="6">
    <source>
        <dbReference type="Proteomes" id="UP000001876"/>
    </source>
</evidence>
<keyword evidence="6" id="KW-1185">Reference proteome</keyword>
<gene>
    <name evidence="5" type="ORF">MICPUCDRAFT_15197</name>
</gene>
<accession>C1MN02</accession>
<dbReference type="EMBL" id="GG663737">
    <property type="protein sequence ID" value="EEH58661.1"/>
    <property type="molecule type" value="Genomic_DNA"/>
</dbReference>
<dbReference type="AlphaFoldDB" id="C1MN02"/>
<evidence type="ECO:0000256" key="1">
    <source>
        <dbReference type="ARBA" id="ARBA00022555"/>
    </source>
</evidence>
<dbReference type="OMA" id="KKCKLRG"/>
<dbReference type="Gene3D" id="2.40.50.140">
    <property type="entry name" value="Nucleic acid-binding proteins"/>
    <property type="match status" value="1"/>
</dbReference>
<dbReference type="CDD" id="cd02799">
    <property type="entry name" value="tRNA_bind_EMAP-II_like"/>
    <property type="match status" value="1"/>
</dbReference>
<keyword evidence="1 3" id="KW-0820">tRNA-binding</keyword>
<dbReference type="OrthoDB" id="19141at2759"/>
<dbReference type="PANTHER" id="PTHR11586">
    <property type="entry name" value="TRNA-AMINOACYLATION COFACTOR ARC1 FAMILY MEMBER"/>
    <property type="match status" value="1"/>
</dbReference>